<evidence type="ECO:0000313" key="4">
    <source>
        <dbReference type="Proteomes" id="UP001215598"/>
    </source>
</evidence>
<comment type="caution">
    <text evidence="3">The sequence shown here is derived from an EMBL/GenBank/DDBJ whole genome shotgun (WGS) entry which is preliminary data.</text>
</comment>
<feature type="domain" description="Telomerase activating protein Est1-like N-terminal" evidence="2">
    <location>
        <begin position="54"/>
        <end position="130"/>
    </location>
</feature>
<dbReference type="Proteomes" id="UP001215598">
    <property type="component" value="Unassembled WGS sequence"/>
</dbReference>
<feature type="non-terminal residue" evidence="3">
    <location>
        <position position="1"/>
    </location>
</feature>
<feature type="region of interest" description="Disordered" evidence="1">
    <location>
        <begin position="77"/>
        <end position="104"/>
    </location>
</feature>
<gene>
    <name evidence="3" type="ORF">B0H16DRAFT_1248497</name>
</gene>
<name>A0AAD7H795_9AGAR</name>
<evidence type="ECO:0000259" key="2">
    <source>
        <dbReference type="Pfam" id="PF10374"/>
    </source>
</evidence>
<dbReference type="EMBL" id="JARKIB010000330">
    <property type="protein sequence ID" value="KAJ7714122.1"/>
    <property type="molecule type" value="Genomic_DNA"/>
</dbReference>
<dbReference type="AlphaFoldDB" id="A0AAD7H795"/>
<protein>
    <recommendedName>
        <fullName evidence="2">Telomerase activating protein Est1-like N-terminal domain-containing protein</fullName>
    </recommendedName>
</protein>
<evidence type="ECO:0000256" key="1">
    <source>
        <dbReference type="SAM" id="MobiDB-lite"/>
    </source>
</evidence>
<reference evidence="3" key="1">
    <citation type="submission" date="2023-03" db="EMBL/GenBank/DDBJ databases">
        <title>Massive genome expansion in bonnet fungi (Mycena s.s.) driven by repeated elements and novel gene families across ecological guilds.</title>
        <authorList>
            <consortium name="Lawrence Berkeley National Laboratory"/>
            <person name="Harder C.B."/>
            <person name="Miyauchi S."/>
            <person name="Viragh M."/>
            <person name="Kuo A."/>
            <person name="Thoen E."/>
            <person name="Andreopoulos B."/>
            <person name="Lu D."/>
            <person name="Skrede I."/>
            <person name="Drula E."/>
            <person name="Henrissat B."/>
            <person name="Morin E."/>
            <person name="Kohler A."/>
            <person name="Barry K."/>
            <person name="LaButti K."/>
            <person name="Morin E."/>
            <person name="Salamov A."/>
            <person name="Lipzen A."/>
            <person name="Mereny Z."/>
            <person name="Hegedus B."/>
            <person name="Baldrian P."/>
            <person name="Stursova M."/>
            <person name="Weitz H."/>
            <person name="Taylor A."/>
            <person name="Grigoriev I.V."/>
            <person name="Nagy L.G."/>
            <person name="Martin F."/>
            <person name="Kauserud H."/>
        </authorList>
    </citation>
    <scope>NUCLEOTIDE SEQUENCE</scope>
    <source>
        <strain evidence="3">CBHHK182m</strain>
    </source>
</reference>
<proteinExistence type="predicted"/>
<organism evidence="3 4">
    <name type="scientific">Mycena metata</name>
    <dbReference type="NCBI Taxonomy" id="1033252"/>
    <lineage>
        <taxon>Eukaryota</taxon>
        <taxon>Fungi</taxon>
        <taxon>Dikarya</taxon>
        <taxon>Basidiomycota</taxon>
        <taxon>Agaricomycotina</taxon>
        <taxon>Agaricomycetes</taxon>
        <taxon>Agaricomycetidae</taxon>
        <taxon>Agaricales</taxon>
        <taxon>Marasmiineae</taxon>
        <taxon>Mycenaceae</taxon>
        <taxon>Mycena</taxon>
    </lineage>
</organism>
<accession>A0AAD7H795</accession>
<sequence length="130" mass="15242">REARSIHAGLKALLARDVWANYREADFQRKNLRRRYLHLLLLHPGAREARDAGTHLWMQTSYAFIALYKQRLARPAHGVHSHNNPNQNNTNFHGNSSNGNNGNTTVETRKLLQRFRQFLADEERFWRALI</sequence>
<dbReference type="Pfam" id="PF10374">
    <property type="entry name" value="EST1"/>
    <property type="match status" value="1"/>
</dbReference>
<dbReference type="Gene3D" id="1.25.40.10">
    <property type="entry name" value="Tetratricopeptide repeat domain"/>
    <property type="match status" value="1"/>
</dbReference>
<dbReference type="InterPro" id="IPR019458">
    <property type="entry name" value="Est1-like_N"/>
</dbReference>
<dbReference type="InterPro" id="IPR011990">
    <property type="entry name" value="TPR-like_helical_dom_sf"/>
</dbReference>
<feature type="compositionally biased region" description="Low complexity" evidence="1">
    <location>
        <begin position="81"/>
        <end position="104"/>
    </location>
</feature>
<keyword evidence="4" id="KW-1185">Reference proteome</keyword>
<evidence type="ECO:0000313" key="3">
    <source>
        <dbReference type="EMBL" id="KAJ7714122.1"/>
    </source>
</evidence>
<feature type="non-terminal residue" evidence="3">
    <location>
        <position position="130"/>
    </location>
</feature>